<protein>
    <submittedName>
        <fullName evidence="5">GNAT family N-acetyltransferase</fullName>
    </submittedName>
</protein>
<name>A0ABT0RGZ7_9SPHN</name>
<dbReference type="RefSeq" id="WP_249868433.1">
    <property type="nucleotide sequence ID" value="NZ_JAMGBC010000001.1"/>
</dbReference>
<keyword evidence="6" id="KW-1185">Reference proteome</keyword>
<dbReference type="Proteomes" id="UP001165343">
    <property type="component" value="Unassembled WGS sequence"/>
</dbReference>
<feature type="domain" description="N-acetyltransferase" evidence="4">
    <location>
        <begin position="8"/>
        <end position="170"/>
    </location>
</feature>
<dbReference type="PROSITE" id="PS51186">
    <property type="entry name" value="GNAT"/>
    <property type="match status" value="1"/>
</dbReference>
<comment type="similarity">
    <text evidence="3">Belongs to the acetyltransferase family. RimJ subfamily.</text>
</comment>
<dbReference type="Gene3D" id="3.40.630.30">
    <property type="match status" value="1"/>
</dbReference>
<dbReference type="EMBL" id="JAMGBC010000001">
    <property type="protein sequence ID" value="MCL6679544.1"/>
    <property type="molecule type" value="Genomic_DNA"/>
</dbReference>
<evidence type="ECO:0000256" key="2">
    <source>
        <dbReference type="ARBA" id="ARBA00023315"/>
    </source>
</evidence>
<sequence>MFARTPRLLLRPGFPEDAPALAAAIADEQVVRNLAQVPWPYGLRDAEEFLATPRDRVLPSLLVVERTNASPRIIGSCGLHRRNSGSVELGYWIARPHWGRGLATEAASAVVEIARTLRLRSLEAAHFLDNPASGRVLEKLGFPATGIIAPRFCRGRGEELPARFYSLPLDACVFPATLRPEAILAA</sequence>
<comment type="caution">
    <text evidence="5">The sequence shown here is derived from an EMBL/GenBank/DDBJ whole genome shotgun (WGS) entry which is preliminary data.</text>
</comment>
<accession>A0ABT0RGZ7</accession>
<dbReference type="InterPro" id="IPR000182">
    <property type="entry name" value="GNAT_dom"/>
</dbReference>
<gene>
    <name evidence="5" type="ORF">LZ519_09495</name>
</gene>
<dbReference type="InterPro" id="IPR051531">
    <property type="entry name" value="N-acetyltransferase"/>
</dbReference>
<dbReference type="PANTHER" id="PTHR43792:SF8">
    <property type="entry name" value="[RIBOSOMAL PROTEIN US5]-ALANINE N-ACETYLTRANSFERASE"/>
    <property type="match status" value="1"/>
</dbReference>
<dbReference type="PANTHER" id="PTHR43792">
    <property type="entry name" value="GNAT FAMILY, PUTATIVE (AFU_ORTHOLOGUE AFUA_3G00765)-RELATED-RELATED"/>
    <property type="match status" value="1"/>
</dbReference>
<evidence type="ECO:0000256" key="3">
    <source>
        <dbReference type="ARBA" id="ARBA00038502"/>
    </source>
</evidence>
<organism evidence="5 6">
    <name type="scientific">Sphingomonas anseongensis</name>
    <dbReference type="NCBI Taxonomy" id="2908207"/>
    <lineage>
        <taxon>Bacteria</taxon>
        <taxon>Pseudomonadati</taxon>
        <taxon>Pseudomonadota</taxon>
        <taxon>Alphaproteobacteria</taxon>
        <taxon>Sphingomonadales</taxon>
        <taxon>Sphingomonadaceae</taxon>
        <taxon>Sphingomonas</taxon>
    </lineage>
</organism>
<reference evidence="5" key="1">
    <citation type="submission" date="2022-05" db="EMBL/GenBank/DDBJ databases">
        <authorList>
            <person name="Jo J.-H."/>
            <person name="Im W.-T."/>
        </authorList>
    </citation>
    <scope>NUCLEOTIDE SEQUENCE</scope>
    <source>
        <strain evidence="5">RG327</strain>
    </source>
</reference>
<dbReference type="Pfam" id="PF13302">
    <property type="entry name" value="Acetyltransf_3"/>
    <property type="match status" value="1"/>
</dbReference>
<keyword evidence="2" id="KW-0012">Acyltransferase</keyword>
<dbReference type="SUPFAM" id="SSF55729">
    <property type="entry name" value="Acyl-CoA N-acyltransferases (Nat)"/>
    <property type="match status" value="1"/>
</dbReference>
<evidence type="ECO:0000256" key="1">
    <source>
        <dbReference type="ARBA" id="ARBA00022679"/>
    </source>
</evidence>
<evidence type="ECO:0000313" key="5">
    <source>
        <dbReference type="EMBL" id="MCL6679544.1"/>
    </source>
</evidence>
<proteinExistence type="inferred from homology"/>
<keyword evidence="1" id="KW-0808">Transferase</keyword>
<dbReference type="InterPro" id="IPR016181">
    <property type="entry name" value="Acyl_CoA_acyltransferase"/>
</dbReference>
<evidence type="ECO:0000313" key="6">
    <source>
        <dbReference type="Proteomes" id="UP001165343"/>
    </source>
</evidence>
<evidence type="ECO:0000259" key="4">
    <source>
        <dbReference type="PROSITE" id="PS51186"/>
    </source>
</evidence>